<accession>A5ZVU6</accession>
<dbReference type="AlphaFoldDB" id="A5ZVU6"/>
<reference evidence="1 2" key="1">
    <citation type="submission" date="2007-03" db="EMBL/GenBank/DDBJ databases">
        <authorList>
            <person name="Fulton L."/>
            <person name="Clifton S."/>
            <person name="Fulton B."/>
            <person name="Xu J."/>
            <person name="Minx P."/>
            <person name="Pepin K.H."/>
            <person name="Johnson M."/>
            <person name="Thiruvilangam P."/>
            <person name="Bhonagiri V."/>
            <person name="Nash W.E."/>
            <person name="Mardis E.R."/>
            <person name="Wilson R.K."/>
        </authorList>
    </citation>
    <scope>NUCLEOTIDE SEQUENCE [LARGE SCALE GENOMIC DNA]</scope>
    <source>
        <strain evidence="1 2">ATCC 29174</strain>
    </source>
</reference>
<dbReference type="EMBL" id="AAVO02000016">
    <property type="protein sequence ID" value="EDM86337.1"/>
    <property type="molecule type" value="Genomic_DNA"/>
</dbReference>
<dbReference type="RefSeq" id="WP_005424840.1">
    <property type="nucleotide sequence ID" value="NZ_DS264312.1"/>
</dbReference>
<protein>
    <submittedName>
        <fullName evidence="1">Uncharacterized protein</fullName>
    </submittedName>
</protein>
<gene>
    <name evidence="1" type="ORF">RUMOBE_03139</name>
</gene>
<evidence type="ECO:0000313" key="2">
    <source>
        <dbReference type="Proteomes" id="UP000006002"/>
    </source>
</evidence>
<sequence length="103" mass="12244">MNRLRKIFKNMKYRHKLTIFLVVTSLVPMTVLAWYSHSRLSTMVRSSELEDMQSIMEQTRESIDSQTAVYASLLNYLTYSPDIEEIIKEKISIIIRRMKNIQK</sequence>
<evidence type="ECO:0000313" key="1">
    <source>
        <dbReference type="EMBL" id="EDM86337.1"/>
    </source>
</evidence>
<proteinExistence type="predicted"/>
<organism evidence="1 2">
    <name type="scientific">Blautia obeum ATCC 29174</name>
    <dbReference type="NCBI Taxonomy" id="411459"/>
    <lineage>
        <taxon>Bacteria</taxon>
        <taxon>Bacillati</taxon>
        <taxon>Bacillota</taxon>
        <taxon>Clostridia</taxon>
        <taxon>Lachnospirales</taxon>
        <taxon>Lachnospiraceae</taxon>
        <taxon>Blautia</taxon>
    </lineage>
</organism>
<reference evidence="1 2" key="2">
    <citation type="submission" date="2007-04" db="EMBL/GenBank/DDBJ databases">
        <title>Draft genome sequence of Ruminococcus obeum (ATCC 29174).</title>
        <authorList>
            <person name="Sudarsanam P."/>
            <person name="Ley R."/>
            <person name="Guruge J."/>
            <person name="Turnbaugh P.J."/>
            <person name="Mahowald M."/>
            <person name="Liep D."/>
            <person name="Gordon J."/>
        </authorList>
    </citation>
    <scope>NUCLEOTIDE SEQUENCE [LARGE SCALE GENOMIC DNA]</scope>
    <source>
        <strain evidence="1 2">ATCC 29174</strain>
    </source>
</reference>
<dbReference type="HOGENOM" id="CLU_2258273_0_0_9"/>
<name>A5ZVU6_9FIRM</name>
<dbReference type="Proteomes" id="UP000006002">
    <property type="component" value="Unassembled WGS sequence"/>
</dbReference>
<comment type="caution">
    <text evidence="1">The sequence shown here is derived from an EMBL/GenBank/DDBJ whole genome shotgun (WGS) entry which is preliminary data.</text>
</comment>